<evidence type="ECO:0000313" key="2">
    <source>
        <dbReference type="EMBL" id="AVO27540.1"/>
    </source>
</evidence>
<feature type="domain" description="AAA" evidence="1">
    <location>
        <begin position="2"/>
        <end position="172"/>
    </location>
</feature>
<name>A0A2S0M7U9_MEGEL</name>
<sequence>MKIAIYNLKGGVGKTVTTANLAHLYATQRTHHVPGSHRGQAPQVLMIDCDPQGNLTQFYKRYDQSAPCGMREKEIIGTDWPFLSLMPGNMDLYELERSYYESKTVDALADIGSGYDIVLIDCPPALNMLTINALSIADFIVIPVRLDAFSSQGLVELDTQLQDVMQINPALQLLGVLITHDERTTLSDEAEGLLRASFPVFDTKISRSRWIIDSTLMCKPLAELGMTLKPAWQYRKLANEIIKKVKE</sequence>
<dbReference type="CDD" id="cd02042">
    <property type="entry name" value="ParAB_family"/>
    <property type="match status" value="1"/>
</dbReference>
<organism evidence="2 3">
    <name type="scientific">Megasphaera elsdenii</name>
    <dbReference type="NCBI Taxonomy" id="907"/>
    <lineage>
        <taxon>Bacteria</taxon>
        <taxon>Bacillati</taxon>
        <taxon>Bacillota</taxon>
        <taxon>Negativicutes</taxon>
        <taxon>Veillonellales</taxon>
        <taxon>Veillonellaceae</taxon>
        <taxon>Megasphaera</taxon>
    </lineage>
</organism>
<dbReference type="Gene3D" id="3.40.50.300">
    <property type="entry name" value="P-loop containing nucleotide triphosphate hydrolases"/>
    <property type="match status" value="1"/>
</dbReference>
<dbReference type="InterPro" id="IPR027417">
    <property type="entry name" value="P-loop_NTPase"/>
</dbReference>
<dbReference type="RefSeq" id="WP_027895456.1">
    <property type="nucleotide sequence ID" value="NZ_CP027569.1"/>
</dbReference>
<dbReference type="PANTHER" id="PTHR13696:SF99">
    <property type="entry name" value="COBYRINIC ACID AC-DIAMIDE SYNTHASE"/>
    <property type="match status" value="1"/>
</dbReference>
<protein>
    <submittedName>
        <fullName evidence="2">ParA family protein</fullName>
    </submittedName>
</protein>
<dbReference type="Proteomes" id="UP000238358">
    <property type="component" value="Chromosome"/>
</dbReference>
<evidence type="ECO:0000259" key="1">
    <source>
        <dbReference type="Pfam" id="PF13614"/>
    </source>
</evidence>
<gene>
    <name evidence="2" type="ORF">C6Y28_07945</name>
</gene>
<evidence type="ECO:0000313" key="3">
    <source>
        <dbReference type="Proteomes" id="UP000238358"/>
    </source>
</evidence>
<dbReference type="PANTHER" id="PTHR13696">
    <property type="entry name" value="P-LOOP CONTAINING NUCLEOSIDE TRIPHOSPHATE HYDROLASE"/>
    <property type="match status" value="1"/>
</dbReference>
<dbReference type="SUPFAM" id="SSF52540">
    <property type="entry name" value="P-loop containing nucleoside triphosphate hydrolases"/>
    <property type="match status" value="1"/>
</dbReference>
<dbReference type="InterPro" id="IPR050678">
    <property type="entry name" value="DNA_Partitioning_ATPase"/>
</dbReference>
<proteinExistence type="predicted"/>
<dbReference type="Pfam" id="PF13614">
    <property type="entry name" value="AAA_31"/>
    <property type="match status" value="1"/>
</dbReference>
<dbReference type="EMBL" id="CP027569">
    <property type="protein sequence ID" value="AVO27540.1"/>
    <property type="molecule type" value="Genomic_DNA"/>
</dbReference>
<reference evidence="2 3" key="1">
    <citation type="journal article" date="2018" name="Genome Announc.">
        <title>Complete genomes of two Megasphaera elsdenii strains, NCIMB 702410 and ATCC 25940.</title>
        <authorList>
            <person name="Hatmaker E.A."/>
            <person name="O'Dell K."/>
            <person name="Riley L.A."/>
            <person name="Klingeman D.M."/>
            <person name="Guss A.M."/>
        </authorList>
    </citation>
    <scope>NUCLEOTIDE SEQUENCE [LARGE SCALE GENOMIC DNA]</scope>
    <source>
        <strain evidence="2 3">NCIMB702410</strain>
    </source>
</reference>
<dbReference type="AlphaFoldDB" id="A0A2S0M7U9"/>
<accession>A0A2S0M7U9</accession>
<dbReference type="InterPro" id="IPR025669">
    <property type="entry name" value="AAA_dom"/>
</dbReference>
<dbReference type="OrthoDB" id="9815116at2"/>